<dbReference type="SUPFAM" id="SSF103190">
    <property type="entry name" value="Sensory domain-like"/>
    <property type="match status" value="1"/>
</dbReference>
<dbReference type="InterPro" id="IPR003594">
    <property type="entry name" value="HATPase_dom"/>
</dbReference>
<comment type="catalytic activity">
    <reaction evidence="1">
        <text>ATP + protein L-histidine = ADP + protein N-phospho-L-histidine.</text>
        <dbReference type="EC" id="2.7.13.3"/>
    </reaction>
</comment>
<evidence type="ECO:0000313" key="13">
    <source>
        <dbReference type="EMBL" id="TGJ99327.1"/>
    </source>
</evidence>
<dbReference type="Proteomes" id="UP000297453">
    <property type="component" value="Unassembled WGS sequence"/>
</dbReference>
<dbReference type="InterPro" id="IPR029151">
    <property type="entry name" value="Sensor-like_sf"/>
</dbReference>
<evidence type="ECO:0000256" key="10">
    <source>
        <dbReference type="ARBA" id="ARBA00023136"/>
    </source>
</evidence>
<dbReference type="InterPro" id="IPR036890">
    <property type="entry name" value="HATPase_C_sf"/>
</dbReference>
<sequence>MDPDHRRFFFAFSIGFYYLVDKIEESIRPRYMETVEESMNDTVYVLSSLIEQELLKHPNLPFQSNINHVLGDSFEKAKGKAFEAKIYSHTKRKIDLEFYVTNANGIVAYDSSGKRTGEDYSRYNDVFLTLKGKYGVRSSKLGKNDTESAIFIAAPIYFKGRIAGVLTLIKPKASILPFIDFAKEKFYRISLLVAVFISLVFCVAVYFIFSPIRKLSGYVSALRSKKRPSLPKIGVPEIRELGEQMDQLVREIAGKEYVENYVQVLTHEIKSPLSSILASVELLSEDPNRLQPLLQNIQLESKRMQTVIEKLLELSALENVSSLEIQTGLRSEEILTEVVNSFSAESDRKKIKLSVSGQDISLDGNRFFLTTAFRNLLQNALDFSYVNTQIGIQTGISENGEWFLEIQNEGPNIPDYALARIFERFYSLPRPDTGRKSSGLGLAFVQEVAELHSGKIEIYNWAGGVISKFSIPIRS</sequence>
<evidence type="ECO:0000256" key="2">
    <source>
        <dbReference type="ARBA" id="ARBA00004651"/>
    </source>
</evidence>
<dbReference type="GO" id="GO:0005886">
    <property type="term" value="C:plasma membrane"/>
    <property type="evidence" value="ECO:0007669"/>
    <property type="project" value="UniProtKB-SubCell"/>
</dbReference>
<feature type="domain" description="Histidine kinase" evidence="12">
    <location>
        <begin position="264"/>
        <end position="475"/>
    </location>
</feature>
<evidence type="ECO:0000256" key="1">
    <source>
        <dbReference type="ARBA" id="ARBA00000085"/>
    </source>
</evidence>
<dbReference type="InterPro" id="IPR050428">
    <property type="entry name" value="TCS_sensor_his_kinase"/>
</dbReference>
<dbReference type="InterPro" id="IPR003661">
    <property type="entry name" value="HisK_dim/P_dom"/>
</dbReference>
<dbReference type="InterPro" id="IPR005467">
    <property type="entry name" value="His_kinase_dom"/>
</dbReference>
<comment type="caution">
    <text evidence="13">The sequence shown here is derived from an EMBL/GenBank/DDBJ whole genome shotgun (WGS) entry which is preliminary data.</text>
</comment>
<evidence type="ECO:0000256" key="8">
    <source>
        <dbReference type="ARBA" id="ARBA00022777"/>
    </source>
</evidence>
<dbReference type="PANTHER" id="PTHR45436:SF10">
    <property type="entry name" value="HISTIDINE KINASE"/>
    <property type="match status" value="1"/>
</dbReference>
<dbReference type="Pfam" id="PF00512">
    <property type="entry name" value="HisKA"/>
    <property type="match status" value="1"/>
</dbReference>
<dbReference type="Gene3D" id="3.30.450.20">
    <property type="entry name" value="PAS domain"/>
    <property type="match status" value="1"/>
</dbReference>
<name>A0A4R9FLA0_9LEPT</name>
<organism evidence="13 14">
    <name type="scientific">Leptospira semungkisensis</name>
    <dbReference type="NCBI Taxonomy" id="2484985"/>
    <lineage>
        <taxon>Bacteria</taxon>
        <taxon>Pseudomonadati</taxon>
        <taxon>Spirochaetota</taxon>
        <taxon>Spirochaetia</taxon>
        <taxon>Leptospirales</taxon>
        <taxon>Leptospiraceae</taxon>
        <taxon>Leptospira</taxon>
    </lineage>
</organism>
<dbReference type="Gene3D" id="1.10.287.130">
    <property type="match status" value="1"/>
</dbReference>
<reference evidence="13" key="1">
    <citation type="journal article" date="2019" name="PLoS Negl. Trop. Dis.">
        <title>Revisiting the worldwide diversity of Leptospira species in the environment.</title>
        <authorList>
            <person name="Vincent A.T."/>
            <person name="Schiettekatte O."/>
            <person name="Bourhy P."/>
            <person name="Veyrier F.J."/>
            <person name="Picardeau M."/>
        </authorList>
    </citation>
    <scope>NUCLEOTIDE SEQUENCE [LARGE SCALE GENOMIC DNA]</scope>
    <source>
        <strain evidence="13">SSS9</strain>
    </source>
</reference>
<protein>
    <recommendedName>
        <fullName evidence="3">histidine kinase</fullName>
        <ecNumber evidence="3">2.7.13.3</ecNumber>
    </recommendedName>
</protein>
<dbReference type="SUPFAM" id="SSF47384">
    <property type="entry name" value="Homodimeric domain of signal transducing histidine kinase"/>
    <property type="match status" value="1"/>
</dbReference>
<dbReference type="AlphaFoldDB" id="A0A4R9FLA0"/>
<evidence type="ECO:0000256" key="4">
    <source>
        <dbReference type="ARBA" id="ARBA00022475"/>
    </source>
</evidence>
<dbReference type="InterPro" id="IPR036097">
    <property type="entry name" value="HisK_dim/P_sf"/>
</dbReference>
<proteinExistence type="predicted"/>
<keyword evidence="9 11" id="KW-1133">Transmembrane helix</keyword>
<dbReference type="NCBIfam" id="NF008312">
    <property type="entry name" value="PRK11100.1"/>
    <property type="match status" value="1"/>
</dbReference>
<evidence type="ECO:0000256" key="11">
    <source>
        <dbReference type="SAM" id="Phobius"/>
    </source>
</evidence>
<dbReference type="PROSITE" id="PS50109">
    <property type="entry name" value="HIS_KIN"/>
    <property type="match status" value="1"/>
</dbReference>
<keyword evidence="10 11" id="KW-0472">Membrane</keyword>
<dbReference type="InterPro" id="IPR004358">
    <property type="entry name" value="Sig_transdc_His_kin-like_C"/>
</dbReference>
<keyword evidence="14" id="KW-1185">Reference proteome</keyword>
<dbReference type="PANTHER" id="PTHR45436">
    <property type="entry name" value="SENSOR HISTIDINE KINASE YKOH"/>
    <property type="match status" value="1"/>
</dbReference>
<keyword evidence="4" id="KW-1003">Cell membrane</keyword>
<gene>
    <name evidence="13" type="primary">creC</name>
    <name evidence="13" type="ORF">EHO59_15790</name>
</gene>
<evidence type="ECO:0000259" key="12">
    <source>
        <dbReference type="PROSITE" id="PS50109"/>
    </source>
</evidence>
<dbReference type="RefSeq" id="WP_135589418.1">
    <property type="nucleotide sequence ID" value="NZ_RQEP01000019.1"/>
</dbReference>
<dbReference type="EC" id="2.7.13.3" evidence="3"/>
<accession>A0A4R9FLA0</accession>
<evidence type="ECO:0000256" key="5">
    <source>
        <dbReference type="ARBA" id="ARBA00022553"/>
    </source>
</evidence>
<dbReference type="EMBL" id="RQEP01000019">
    <property type="protein sequence ID" value="TGJ99327.1"/>
    <property type="molecule type" value="Genomic_DNA"/>
</dbReference>
<dbReference type="Gene3D" id="3.30.565.10">
    <property type="entry name" value="Histidine kinase-like ATPase, C-terminal domain"/>
    <property type="match status" value="1"/>
</dbReference>
<keyword evidence="8 13" id="KW-0418">Kinase</keyword>
<dbReference type="Pfam" id="PF02518">
    <property type="entry name" value="HATPase_c"/>
    <property type="match status" value="1"/>
</dbReference>
<dbReference type="SMART" id="SM00387">
    <property type="entry name" value="HATPase_c"/>
    <property type="match status" value="1"/>
</dbReference>
<dbReference type="SMART" id="SM00388">
    <property type="entry name" value="HisKA"/>
    <property type="match status" value="1"/>
</dbReference>
<evidence type="ECO:0000256" key="3">
    <source>
        <dbReference type="ARBA" id="ARBA00012438"/>
    </source>
</evidence>
<dbReference type="CDD" id="cd00082">
    <property type="entry name" value="HisKA"/>
    <property type="match status" value="1"/>
</dbReference>
<dbReference type="OrthoDB" id="9806130at2"/>
<evidence type="ECO:0000256" key="9">
    <source>
        <dbReference type="ARBA" id="ARBA00022989"/>
    </source>
</evidence>
<dbReference type="SUPFAM" id="SSF55874">
    <property type="entry name" value="ATPase domain of HSP90 chaperone/DNA topoisomerase II/histidine kinase"/>
    <property type="match status" value="1"/>
</dbReference>
<dbReference type="GO" id="GO:0000155">
    <property type="term" value="F:phosphorelay sensor kinase activity"/>
    <property type="evidence" value="ECO:0007669"/>
    <property type="project" value="InterPro"/>
</dbReference>
<comment type="subcellular location">
    <subcellularLocation>
        <location evidence="2">Cell membrane</location>
        <topology evidence="2">Multi-pass membrane protein</topology>
    </subcellularLocation>
</comment>
<evidence type="ECO:0000256" key="6">
    <source>
        <dbReference type="ARBA" id="ARBA00022679"/>
    </source>
</evidence>
<dbReference type="PRINTS" id="PR00344">
    <property type="entry name" value="BCTRLSENSOR"/>
</dbReference>
<keyword evidence="5" id="KW-0597">Phosphoprotein</keyword>
<keyword evidence="7 11" id="KW-0812">Transmembrane</keyword>
<evidence type="ECO:0000256" key="7">
    <source>
        <dbReference type="ARBA" id="ARBA00022692"/>
    </source>
</evidence>
<evidence type="ECO:0000313" key="14">
    <source>
        <dbReference type="Proteomes" id="UP000297453"/>
    </source>
</evidence>
<keyword evidence="6" id="KW-0808">Transferase</keyword>
<feature type="transmembrane region" description="Helical" evidence="11">
    <location>
        <begin position="189"/>
        <end position="209"/>
    </location>
</feature>